<organism evidence="2 3">
    <name type="scientific">Trichinella zimbabwensis</name>
    <dbReference type="NCBI Taxonomy" id="268475"/>
    <lineage>
        <taxon>Eukaryota</taxon>
        <taxon>Metazoa</taxon>
        <taxon>Ecdysozoa</taxon>
        <taxon>Nematoda</taxon>
        <taxon>Enoplea</taxon>
        <taxon>Dorylaimia</taxon>
        <taxon>Trichinellida</taxon>
        <taxon>Trichinellidae</taxon>
        <taxon>Trichinella</taxon>
    </lineage>
</organism>
<protein>
    <submittedName>
        <fullName evidence="2">Uncharacterized protein</fullName>
    </submittedName>
</protein>
<dbReference type="Proteomes" id="UP000055024">
    <property type="component" value="Unassembled WGS sequence"/>
</dbReference>
<evidence type="ECO:0000256" key="1">
    <source>
        <dbReference type="SAM" id="MobiDB-lite"/>
    </source>
</evidence>
<dbReference type="AlphaFoldDB" id="A0A0V1HKC0"/>
<comment type="caution">
    <text evidence="2">The sequence shown here is derived from an EMBL/GenBank/DDBJ whole genome shotgun (WGS) entry which is preliminary data.</text>
</comment>
<evidence type="ECO:0000313" key="3">
    <source>
        <dbReference type="Proteomes" id="UP000055024"/>
    </source>
</evidence>
<feature type="compositionally biased region" description="Polar residues" evidence="1">
    <location>
        <begin position="59"/>
        <end position="76"/>
    </location>
</feature>
<reference evidence="2 3" key="1">
    <citation type="submission" date="2015-01" db="EMBL/GenBank/DDBJ databases">
        <title>Evolution of Trichinella species and genotypes.</title>
        <authorList>
            <person name="Korhonen P.K."/>
            <person name="Edoardo P."/>
            <person name="Giuseppe L.R."/>
            <person name="Gasser R.B."/>
        </authorList>
    </citation>
    <scope>NUCLEOTIDE SEQUENCE [LARGE SCALE GENOMIC DNA]</scope>
    <source>
        <strain evidence="2">ISS1029</strain>
    </source>
</reference>
<dbReference type="EMBL" id="JYDP01000053">
    <property type="protein sequence ID" value="KRZ11085.1"/>
    <property type="molecule type" value="Genomic_DNA"/>
</dbReference>
<evidence type="ECO:0000313" key="2">
    <source>
        <dbReference type="EMBL" id="KRZ11085.1"/>
    </source>
</evidence>
<sequence>MPTLEKGTAPADGCLEALGGRCALSGRRSSFFQAAALPRKSDNAPVRLLRKRPLFARQPSKSLPQQGTMGPQNSCPDRSLCTLA</sequence>
<proteinExistence type="predicted"/>
<keyword evidence="3" id="KW-1185">Reference proteome</keyword>
<feature type="region of interest" description="Disordered" evidence="1">
    <location>
        <begin position="52"/>
        <end position="84"/>
    </location>
</feature>
<name>A0A0V1HKC0_9BILA</name>
<gene>
    <name evidence="2" type="ORF">T11_15320</name>
</gene>
<accession>A0A0V1HKC0</accession>